<feature type="transmembrane region" description="Helical" evidence="1">
    <location>
        <begin position="51"/>
        <end position="84"/>
    </location>
</feature>
<dbReference type="Proteomes" id="UP000195514">
    <property type="component" value="Chromosome I"/>
</dbReference>
<feature type="transmembrane region" description="Helical" evidence="1">
    <location>
        <begin position="6"/>
        <end position="22"/>
    </location>
</feature>
<dbReference type="EMBL" id="LT859958">
    <property type="protein sequence ID" value="SMX54540.1"/>
    <property type="molecule type" value="Genomic_DNA"/>
</dbReference>
<dbReference type="AlphaFoldDB" id="A0A1Y6K942"/>
<dbReference type="RefSeq" id="WP_157891779.1">
    <property type="nucleotide sequence ID" value="NZ_LT859958.1"/>
</dbReference>
<dbReference type="KEGG" id="abat:CFX1CAM_1475"/>
<sequence>MIYHLLYALLLVVFYVLQTAIFSQTKLVSGTADIILILLAAWSLQERVKNSWLWTVITGMLVSLISAMPYFAPLMGYLGVVAISQALQRRVWRTPLLALFIVVLLGTLFQHAVYVIILKITGAPISWLESLDRVILPSILLNLIFSLPIFAVVKDLVGRITPLEVEV</sequence>
<organism evidence="2 3">
    <name type="scientific">Candidatus Brevifilum fermentans</name>
    <dbReference type="NCBI Taxonomy" id="1986204"/>
    <lineage>
        <taxon>Bacteria</taxon>
        <taxon>Bacillati</taxon>
        <taxon>Chloroflexota</taxon>
        <taxon>Anaerolineae</taxon>
        <taxon>Anaerolineales</taxon>
        <taxon>Anaerolineaceae</taxon>
        <taxon>Candidatus Brevifilum</taxon>
    </lineage>
</organism>
<gene>
    <name evidence="2" type="ORF">CFX1CAM_1475</name>
</gene>
<name>A0A1Y6K942_9CHLR</name>
<keyword evidence="1" id="KW-1133">Transmembrane helix</keyword>
<evidence type="ECO:0000256" key="1">
    <source>
        <dbReference type="SAM" id="Phobius"/>
    </source>
</evidence>
<accession>A0A1Y6K942</accession>
<feature type="transmembrane region" description="Helical" evidence="1">
    <location>
        <begin position="96"/>
        <end position="122"/>
    </location>
</feature>
<reference evidence="3" key="1">
    <citation type="submission" date="2017-05" db="EMBL/GenBank/DDBJ databases">
        <authorList>
            <person name="Kirkegaard R."/>
            <person name="Mcilroy J S."/>
        </authorList>
    </citation>
    <scope>NUCLEOTIDE SEQUENCE [LARGE SCALE GENOMIC DNA]</scope>
</reference>
<keyword evidence="1" id="KW-0472">Membrane</keyword>
<dbReference type="OrthoDB" id="166819at2"/>
<evidence type="ECO:0008006" key="4">
    <source>
        <dbReference type="Google" id="ProtNLM"/>
    </source>
</evidence>
<keyword evidence="1" id="KW-0812">Transmembrane</keyword>
<keyword evidence="3" id="KW-1185">Reference proteome</keyword>
<feature type="transmembrane region" description="Helical" evidence="1">
    <location>
        <begin position="134"/>
        <end position="153"/>
    </location>
</feature>
<proteinExistence type="predicted"/>
<protein>
    <recommendedName>
        <fullName evidence="4">Rod shape-determining protein MreD</fullName>
    </recommendedName>
</protein>
<evidence type="ECO:0000313" key="2">
    <source>
        <dbReference type="EMBL" id="SMX54540.1"/>
    </source>
</evidence>
<evidence type="ECO:0000313" key="3">
    <source>
        <dbReference type="Proteomes" id="UP000195514"/>
    </source>
</evidence>